<sequence>MNSVAIFSGLWISPYLRVGQVPEPGLTSTVWLAGGTPVSCLLSCSWRPCLAAKRFCPGAWESILRGGHWPVPGIRSSHTEPFFLFSAQTTHRSGRSTWTRPV</sequence>
<evidence type="ECO:0000313" key="1">
    <source>
        <dbReference type="EMBL" id="GFO20278.1"/>
    </source>
</evidence>
<comment type="caution">
    <text evidence="1">The sequence shown here is derived from an EMBL/GenBank/DDBJ whole genome shotgun (WGS) entry which is preliminary data.</text>
</comment>
<keyword evidence="2" id="KW-1185">Reference proteome</keyword>
<organism evidence="1 2">
    <name type="scientific">Plakobranchus ocellatus</name>
    <dbReference type="NCBI Taxonomy" id="259542"/>
    <lineage>
        <taxon>Eukaryota</taxon>
        <taxon>Metazoa</taxon>
        <taxon>Spiralia</taxon>
        <taxon>Lophotrochozoa</taxon>
        <taxon>Mollusca</taxon>
        <taxon>Gastropoda</taxon>
        <taxon>Heterobranchia</taxon>
        <taxon>Euthyneura</taxon>
        <taxon>Panpulmonata</taxon>
        <taxon>Sacoglossa</taxon>
        <taxon>Placobranchoidea</taxon>
        <taxon>Plakobranchidae</taxon>
        <taxon>Plakobranchus</taxon>
    </lineage>
</organism>
<evidence type="ECO:0008006" key="3">
    <source>
        <dbReference type="Google" id="ProtNLM"/>
    </source>
</evidence>
<protein>
    <recommendedName>
        <fullName evidence="3">Secreted protein</fullName>
    </recommendedName>
</protein>
<dbReference type="AlphaFoldDB" id="A0AAV4BNA4"/>
<dbReference type="Proteomes" id="UP000735302">
    <property type="component" value="Unassembled WGS sequence"/>
</dbReference>
<dbReference type="EMBL" id="BLXT01005154">
    <property type="protein sequence ID" value="GFO20278.1"/>
    <property type="molecule type" value="Genomic_DNA"/>
</dbReference>
<reference evidence="1 2" key="1">
    <citation type="journal article" date="2021" name="Elife">
        <title>Chloroplast acquisition without the gene transfer in kleptoplastic sea slugs, Plakobranchus ocellatus.</title>
        <authorList>
            <person name="Maeda T."/>
            <person name="Takahashi S."/>
            <person name="Yoshida T."/>
            <person name="Shimamura S."/>
            <person name="Takaki Y."/>
            <person name="Nagai Y."/>
            <person name="Toyoda A."/>
            <person name="Suzuki Y."/>
            <person name="Arimoto A."/>
            <person name="Ishii H."/>
            <person name="Satoh N."/>
            <person name="Nishiyama T."/>
            <person name="Hasebe M."/>
            <person name="Maruyama T."/>
            <person name="Minagawa J."/>
            <person name="Obokata J."/>
            <person name="Shigenobu S."/>
        </authorList>
    </citation>
    <scope>NUCLEOTIDE SEQUENCE [LARGE SCALE GENOMIC DNA]</scope>
</reference>
<evidence type="ECO:0000313" key="2">
    <source>
        <dbReference type="Proteomes" id="UP000735302"/>
    </source>
</evidence>
<accession>A0AAV4BNA4</accession>
<proteinExistence type="predicted"/>
<name>A0AAV4BNA4_9GAST</name>
<gene>
    <name evidence="1" type="ORF">PoB_004678300</name>
</gene>